<dbReference type="SUPFAM" id="SSF50129">
    <property type="entry name" value="GroES-like"/>
    <property type="match status" value="1"/>
</dbReference>
<accession>A0A920CLT2</accession>
<dbReference type="SMART" id="SM00829">
    <property type="entry name" value="PKS_ER"/>
    <property type="match status" value="1"/>
</dbReference>
<dbReference type="InterPro" id="IPR051397">
    <property type="entry name" value="Zn-ADH-like_protein"/>
</dbReference>
<dbReference type="InterPro" id="IPR036291">
    <property type="entry name" value="NAD(P)-bd_dom_sf"/>
</dbReference>
<dbReference type="EMBL" id="BORS01000004">
    <property type="protein sequence ID" value="GIO41908.1"/>
    <property type="molecule type" value="Genomic_DNA"/>
</dbReference>
<protein>
    <submittedName>
        <fullName evidence="2">Quinone oxidoreductase YhfP</fullName>
    </submittedName>
</protein>
<keyword evidence="3" id="KW-1185">Reference proteome</keyword>
<dbReference type="Pfam" id="PF08240">
    <property type="entry name" value="ADH_N"/>
    <property type="match status" value="1"/>
</dbReference>
<evidence type="ECO:0000313" key="2">
    <source>
        <dbReference type="EMBL" id="GIO41908.1"/>
    </source>
</evidence>
<comment type="caution">
    <text evidence="2">The sequence shown here is derived from an EMBL/GenBank/DDBJ whole genome shotgun (WGS) entry which is preliminary data.</text>
</comment>
<dbReference type="InterPro" id="IPR020843">
    <property type="entry name" value="ER"/>
</dbReference>
<dbReference type="GO" id="GO:0043957">
    <property type="term" value="F:acryloyl-CoA reductase (NADPH) activity"/>
    <property type="evidence" value="ECO:0007669"/>
    <property type="project" value="TreeGrafter"/>
</dbReference>
<gene>
    <name evidence="2" type="primary">yhfP</name>
    <name evidence="2" type="ORF">J41TS4_16660</name>
</gene>
<dbReference type="PANTHER" id="PTHR43677:SF1">
    <property type="entry name" value="ACRYLYL-COA REDUCTASE ACUI-RELATED"/>
    <property type="match status" value="1"/>
</dbReference>
<evidence type="ECO:0000313" key="3">
    <source>
        <dbReference type="Proteomes" id="UP000678895"/>
    </source>
</evidence>
<dbReference type="Gene3D" id="3.40.50.720">
    <property type="entry name" value="NAD(P)-binding Rossmann-like Domain"/>
    <property type="match status" value="1"/>
</dbReference>
<dbReference type="Pfam" id="PF00107">
    <property type="entry name" value="ADH_zinc_N"/>
    <property type="match status" value="1"/>
</dbReference>
<dbReference type="RefSeq" id="WP_301626348.1">
    <property type="nucleotide sequence ID" value="NZ_BORS01000004.1"/>
</dbReference>
<name>A0A920CLT2_9BACL</name>
<dbReference type="InterPro" id="IPR013154">
    <property type="entry name" value="ADH-like_N"/>
</dbReference>
<dbReference type="NCBIfam" id="TIGR02823">
    <property type="entry name" value="oxido_YhdH"/>
    <property type="match status" value="1"/>
</dbReference>
<dbReference type="InterPro" id="IPR011032">
    <property type="entry name" value="GroES-like_sf"/>
</dbReference>
<dbReference type="PANTHER" id="PTHR43677">
    <property type="entry name" value="SHORT-CHAIN DEHYDROGENASE/REDUCTASE"/>
    <property type="match status" value="1"/>
</dbReference>
<reference evidence="2" key="1">
    <citation type="submission" date="2021-03" db="EMBL/GenBank/DDBJ databases">
        <title>Antimicrobial resistance genes in bacteria isolated from Japanese honey, and their potential for conferring macrolide and lincosamide resistance in the American foulbrood pathogen Paenibacillus larvae.</title>
        <authorList>
            <person name="Okamoto M."/>
            <person name="Kumagai M."/>
            <person name="Kanamori H."/>
            <person name="Takamatsu D."/>
        </authorList>
    </citation>
    <scope>NUCLEOTIDE SEQUENCE</scope>
    <source>
        <strain evidence="2">J41TS4</strain>
    </source>
</reference>
<feature type="domain" description="Enoyl reductase (ER)" evidence="1">
    <location>
        <begin position="21"/>
        <end position="329"/>
    </location>
</feature>
<dbReference type="Proteomes" id="UP000678895">
    <property type="component" value="Unassembled WGS sequence"/>
</dbReference>
<dbReference type="InterPro" id="IPR014188">
    <property type="entry name" value="Acrylyl-CoA_reductase_AcuI"/>
</dbReference>
<dbReference type="Gene3D" id="3.90.180.10">
    <property type="entry name" value="Medium-chain alcohol dehydrogenases, catalytic domain"/>
    <property type="match status" value="1"/>
</dbReference>
<dbReference type="AlphaFoldDB" id="A0A920CLT2"/>
<organism evidence="2 3">
    <name type="scientific">Paenibacillus apis</name>
    <dbReference type="NCBI Taxonomy" id="1792174"/>
    <lineage>
        <taxon>Bacteria</taxon>
        <taxon>Bacillati</taxon>
        <taxon>Bacillota</taxon>
        <taxon>Bacilli</taxon>
        <taxon>Bacillales</taxon>
        <taxon>Paenibacillaceae</taxon>
        <taxon>Paenibacillus</taxon>
    </lineage>
</organism>
<evidence type="ECO:0000259" key="1">
    <source>
        <dbReference type="SMART" id="SM00829"/>
    </source>
</evidence>
<sequence>MEKEYFRAFRVHKDESEFRTGIEQIALSDLPAGEVLIEVHYSSVNYKDGLASLPDGKIVRRYPFIPGIDLAGKVLASEDERYNIGDYVICTGYDLGVNHEGGYSEIARVPAYWLVPLPPGLTAFEAMAIGTAGFTAALSVQRLLANGLTPDSGPVLVAGSTGGVGSMAVSILAKLGFKVTAVTGKPALTDKLLGLGAYQVLSREEAASGAKGALGKEQWAAVVDPVGGAFTGDLLKSVSYGGSIAVSGMAAGGHFDTTVFPFILRGVNLLGIDSVFCPMPQRLALWELLAGEWKPVTALEEWTSVYQLDQLPEALSRVIDSKAVGRQVIAVKSDYIG</sequence>
<proteinExistence type="predicted"/>
<dbReference type="SUPFAM" id="SSF51735">
    <property type="entry name" value="NAD(P)-binding Rossmann-fold domains"/>
    <property type="match status" value="1"/>
</dbReference>
<dbReference type="InterPro" id="IPR013149">
    <property type="entry name" value="ADH-like_C"/>
</dbReference>